<protein>
    <submittedName>
        <fullName evidence="2 3">Uncharacterized protein</fullName>
    </submittedName>
</protein>
<dbReference type="EMBL" id="JH992968">
    <property type="protein sequence ID" value="EKX54107.1"/>
    <property type="molecule type" value="Genomic_DNA"/>
</dbReference>
<dbReference type="AlphaFoldDB" id="L1K0F8"/>
<dbReference type="PaxDb" id="55529-EKX54107"/>
<dbReference type="RefSeq" id="XP_005841087.1">
    <property type="nucleotide sequence ID" value="XM_005841030.1"/>
</dbReference>
<reference evidence="4" key="2">
    <citation type="submission" date="2012-11" db="EMBL/GenBank/DDBJ databases">
        <authorList>
            <person name="Kuo A."/>
            <person name="Curtis B.A."/>
            <person name="Tanifuji G."/>
            <person name="Burki F."/>
            <person name="Gruber A."/>
            <person name="Irimia M."/>
            <person name="Maruyama S."/>
            <person name="Arias M.C."/>
            <person name="Ball S.G."/>
            <person name="Gile G.H."/>
            <person name="Hirakawa Y."/>
            <person name="Hopkins J.F."/>
            <person name="Rensing S.A."/>
            <person name="Schmutz J."/>
            <person name="Symeonidi A."/>
            <person name="Elias M."/>
            <person name="Eveleigh R.J."/>
            <person name="Herman E.K."/>
            <person name="Klute M.J."/>
            <person name="Nakayama T."/>
            <person name="Obornik M."/>
            <person name="Reyes-Prieto A."/>
            <person name="Armbrust E.V."/>
            <person name="Aves S.J."/>
            <person name="Beiko R.G."/>
            <person name="Coutinho P."/>
            <person name="Dacks J.B."/>
            <person name="Durnford D.G."/>
            <person name="Fast N.M."/>
            <person name="Green B.R."/>
            <person name="Grisdale C."/>
            <person name="Hempe F."/>
            <person name="Henrissat B."/>
            <person name="Hoppner M.P."/>
            <person name="Ishida K.-I."/>
            <person name="Kim E."/>
            <person name="Koreny L."/>
            <person name="Kroth P.G."/>
            <person name="Liu Y."/>
            <person name="Malik S.-B."/>
            <person name="Maier U.G."/>
            <person name="McRose D."/>
            <person name="Mock T."/>
            <person name="Neilson J.A."/>
            <person name="Onodera N.T."/>
            <person name="Poole A.M."/>
            <person name="Pritham E.J."/>
            <person name="Richards T.A."/>
            <person name="Rocap G."/>
            <person name="Roy S.W."/>
            <person name="Sarai C."/>
            <person name="Schaack S."/>
            <person name="Shirato S."/>
            <person name="Slamovits C.H."/>
            <person name="Spencer D.F."/>
            <person name="Suzuki S."/>
            <person name="Worden A.Z."/>
            <person name="Zauner S."/>
            <person name="Barry K."/>
            <person name="Bell C."/>
            <person name="Bharti A.K."/>
            <person name="Crow J.A."/>
            <person name="Grimwood J."/>
            <person name="Kramer R."/>
            <person name="Lindquist E."/>
            <person name="Lucas S."/>
            <person name="Salamov A."/>
            <person name="McFadden G.I."/>
            <person name="Lane C.E."/>
            <person name="Keeling P.J."/>
            <person name="Gray M.W."/>
            <person name="Grigoriev I.V."/>
            <person name="Archibald J.M."/>
        </authorList>
    </citation>
    <scope>NUCLEOTIDE SEQUENCE</scope>
    <source>
        <strain evidence="4">CCMP2712</strain>
    </source>
</reference>
<keyword evidence="1" id="KW-0812">Transmembrane</keyword>
<dbReference type="EnsemblProtists" id="EKX54107">
    <property type="protein sequence ID" value="EKX54107"/>
    <property type="gene ID" value="GUITHDRAFT_132508"/>
</dbReference>
<keyword evidence="4" id="KW-1185">Reference proteome</keyword>
<sequence length="214" mass="24134">MSLVCSGSYEALLNPTSMTMRSYILPSTAGSNEQSTMSLSPSCMAQTSCETCLAFTFNGLLCEWNPMIRQCVQQGTSSIVIKLNQCVASPPPLTGSKELAKSFGPIIATFFIIGTVVLAYVYNTRYANNQAPMIERESNLIRHSDKYEQKRHWDPRLVHPRPIERGPKGEVDYQSEVMQKRLEDPKTPYHLMDEETVARHHEKHGYVTETQILS</sequence>
<evidence type="ECO:0000313" key="2">
    <source>
        <dbReference type="EMBL" id="EKX54107.1"/>
    </source>
</evidence>
<name>L1K0F8_GUITC</name>
<dbReference type="Proteomes" id="UP000011087">
    <property type="component" value="Unassembled WGS sequence"/>
</dbReference>
<evidence type="ECO:0000313" key="4">
    <source>
        <dbReference type="Proteomes" id="UP000011087"/>
    </source>
</evidence>
<keyword evidence="1" id="KW-1133">Transmembrane helix</keyword>
<dbReference type="GeneID" id="17310883"/>
<evidence type="ECO:0000313" key="3">
    <source>
        <dbReference type="EnsemblProtists" id="EKX54107"/>
    </source>
</evidence>
<proteinExistence type="predicted"/>
<organism evidence="2">
    <name type="scientific">Guillardia theta (strain CCMP2712)</name>
    <name type="common">Cryptophyte</name>
    <dbReference type="NCBI Taxonomy" id="905079"/>
    <lineage>
        <taxon>Eukaryota</taxon>
        <taxon>Cryptophyceae</taxon>
        <taxon>Pyrenomonadales</taxon>
        <taxon>Geminigeraceae</taxon>
        <taxon>Guillardia</taxon>
    </lineage>
</organism>
<reference evidence="2 4" key="1">
    <citation type="journal article" date="2012" name="Nature">
        <title>Algal genomes reveal evolutionary mosaicism and the fate of nucleomorphs.</title>
        <authorList>
            <consortium name="DOE Joint Genome Institute"/>
            <person name="Curtis B.A."/>
            <person name="Tanifuji G."/>
            <person name="Burki F."/>
            <person name="Gruber A."/>
            <person name="Irimia M."/>
            <person name="Maruyama S."/>
            <person name="Arias M.C."/>
            <person name="Ball S.G."/>
            <person name="Gile G.H."/>
            <person name="Hirakawa Y."/>
            <person name="Hopkins J.F."/>
            <person name="Kuo A."/>
            <person name="Rensing S.A."/>
            <person name="Schmutz J."/>
            <person name="Symeonidi A."/>
            <person name="Elias M."/>
            <person name="Eveleigh R.J."/>
            <person name="Herman E.K."/>
            <person name="Klute M.J."/>
            <person name="Nakayama T."/>
            <person name="Obornik M."/>
            <person name="Reyes-Prieto A."/>
            <person name="Armbrust E.V."/>
            <person name="Aves S.J."/>
            <person name="Beiko R.G."/>
            <person name="Coutinho P."/>
            <person name="Dacks J.B."/>
            <person name="Durnford D.G."/>
            <person name="Fast N.M."/>
            <person name="Green B.R."/>
            <person name="Grisdale C.J."/>
            <person name="Hempel F."/>
            <person name="Henrissat B."/>
            <person name="Hoppner M.P."/>
            <person name="Ishida K."/>
            <person name="Kim E."/>
            <person name="Koreny L."/>
            <person name="Kroth P.G."/>
            <person name="Liu Y."/>
            <person name="Malik S.B."/>
            <person name="Maier U.G."/>
            <person name="McRose D."/>
            <person name="Mock T."/>
            <person name="Neilson J.A."/>
            <person name="Onodera N.T."/>
            <person name="Poole A.M."/>
            <person name="Pritham E.J."/>
            <person name="Richards T.A."/>
            <person name="Rocap G."/>
            <person name="Roy S.W."/>
            <person name="Sarai C."/>
            <person name="Schaack S."/>
            <person name="Shirato S."/>
            <person name="Slamovits C.H."/>
            <person name="Spencer D.F."/>
            <person name="Suzuki S."/>
            <person name="Worden A.Z."/>
            <person name="Zauner S."/>
            <person name="Barry K."/>
            <person name="Bell C."/>
            <person name="Bharti A.K."/>
            <person name="Crow J.A."/>
            <person name="Grimwood J."/>
            <person name="Kramer R."/>
            <person name="Lindquist E."/>
            <person name="Lucas S."/>
            <person name="Salamov A."/>
            <person name="McFadden G.I."/>
            <person name="Lane C.E."/>
            <person name="Keeling P.J."/>
            <person name="Gray M.W."/>
            <person name="Grigoriev I.V."/>
            <person name="Archibald J.M."/>
        </authorList>
    </citation>
    <scope>NUCLEOTIDE SEQUENCE</scope>
    <source>
        <strain evidence="2 4">CCMP2712</strain>
    </source>
</reference>
<keyword evidence="1" id="KW-0472">Membrane</keyword>
<dbReference type="KEGG" id="gtt:GUITHDRAFT_132508"/>
<gene>
    <name evidence="2" type="ORF">GUITHDRAFT_132508</name>
</gene>
<accession>L1K0F8</accession>
<evidence type="ECO:0000256" key="1">
    <source>
        <dbReference type="SAM" id="Phobius"/>
    </source>
</evidence>
<dbReference type="HOGENOM" id="CLU_1291148_0_0_1"/>
<feature type="transmembrane region" description="Helical" evidence="1">
    <location>
        <begin position="103"/>
        <end position="122"/>
    </location>
</feature>
<reference evidence="3" key="3">
    <citation type="submission" date="2016-03" db="UniProtKB">
        <authorList>
            <consortium name="EnsemblProtists"/>
        </authorList>
    </citation>
    <scope>IDENTIFICATION</scope>
</reference>